<dbReference type="EMBL" id="JADYXP020000009">
    <property type="protein sequence ID" value="KAL0116906.1"/>
    <property type="molecule type" value="Genomic_DNA"/>
</dbReference>
<accession>A0AAW2FQ74</accession>
<dbReference type="AlphaFoldDB" id="A0AAW2FQ74"/>
<sequence>MPNFLATKYTRVIARYSVSLKFADYLKNARILEDRLWRLSRGYNGTNLSRAGTSVPLHSLSVAIATTGGTRRCNLKVHLFSDNVRKRQRQRHARFIRKILRLKIVYEVDT</sequence>
<name>A0AAW2FQ74_9HYME</name>
<reference evidence="1 2" key="1">
    <citation type="submission" date="2023-03" db="EMBL/GenBank/DDBJ databases">
        <title>High recombination rates correlate with genetic variation in Cardiocondyla obscurior ants.</title>
        <authorList>
            <person name="Errbii M."/>
        </authorList>
    </citation>
    <scope>NUCLEOTIDE SEQUENCE [LARGE SCALE GENOMIC DNA]</scope>
    <source>
        <strain evidence="1">Alpha-2009</strain>
        <tissue evidence="1">Whole body</tissue>
    </source>
</reference>
<dbReference type="Proteomes" id="UP001430953">
    <property type="component" value="Unassembled WGS sequence"/>
</dbReference>
<comment type="caution">
    <text evidence="1">The sequence shown here is derived from an EMBL/GenBank/DDBJ whole genome shotgun (WGS) entry which is preliminary data.</text>
</comment>
<keyword evidence="2" id="KW-1185">Reference proteome</keyword>
<evidence type="ECO:0000313" key="2">
    <source>
        <dbReference type="Proteomes" id="UP001430953"/>
    </source>
</evidence>
<protein>
    <submittedName>
        <fullName evidence="1">Uncharacterized protein</fullName>
    </submittedName>
</protein>
<evidence type="ECO:0000313" key="1">
    <source>
        <dbReference type="EMBL" id="KAL0116906.1"/>
    </source>
</evidence>
<proteinExistence type="predicted"/>
<organism evidence="1 2">
    <name type="scientific">Cardiocondyla obscurior</name>
    <dbReference type="NCBI Taxonomy" id="286306"/>
    <lineage>
        <taxon>Eukaryota</taxon>
        <taxon>Metazoa</taxon>
        <taxon>Ecdysozoa</taxon>
        <taxon>Arthropoda</taxon>
        <taxon>Hexapoda</taxon>
        <taxon>Insecta</taxon>
        <taxon>Pterygota</taxon>
        <taxon>Neoptera</taxon>
        <taxon>Endopterygota</taxon>
        <taxon>Hymenoptera</taxon>
        <taxon>Apocrita</taxon>
        <taxon>Aculeata</taxon>
        <taxon>Formicoidea</taxon>
        <taxon>Formicidae</taxon>
        <taxon>Myrmicinae</taxon>
        <taxon>Cardiocondyla</taxon>
    </lineage>
</organism>
<gene>
    <name evidence="1" type="ORF">PUN28_010048</name>
</gene>